<name>R3WG34_9ENTE</name>
<evidence type="ECO:0000256" key="2">
    <source>
        <dbReference type="SAM" id="Phobius"/>
    </source>
</evidence>
<keyword evidence="2" id="KW-0812">Transmembrane</keyword>
<keyword evidence="2" id="KW-1133">Transmembrane helix</keyword>
<proteinExistence type="predicted"/>
<evidence type="ECO:0000256" key="3">
    <source>
        <dbReference type="SAM" id="SignalP"/>
    </source>
</evidence>
<keyword evidence="2" id="KW-0472">Membrane</keyword>
<dbReference type="AlphaFoldDB" id="R3WG34"/>
<feature type="region of interest" description="Disordered" evidence="1">
    <location>
        <begin position="41"/>
        <end position="74"/>
    </location>
</feature>
<keyword evidence="3" id="KW-0732">Signal</keyword>
<keyword evidence="5" id="KW-1185">Reference proteome</keyword>
<feature type="chain" id="PRO_5039526624" description="LPXTG-domain-containing protein cell wall anchor domain" evidence="3">
    <location>
        <begin position="28"/>
        <end position="114"/>
    </location>
</feature>
<evidence type="ECO:0000313" key="4">
    <source>
        <dbReference type="EMBL" id="EOL46407.1"/>
    </source>
</evidence>
<feature type="signal peptide" evidence="3">
    <location>
        <begin position="1"/>
        <end position="27"/>
    </location>
</feature>
<dbReference type="PATRIC" id="fig|1158612.3.peg.1360"/>
<dbReference type="Proteomes" id="UP000013840">
    <property type="component" value="Unassembled WGS sequence"/>
</dbReference>
<gene>
    <name evidence="4" type="ORF">UC7_01374</name>
</gene>
<organism evidence="4 5">
    <name type="scientific">Enterococcus caccae ATCC BAA-1240</name>
    <dbReference type="NCBI Taxonomy" id="1158612"/>
    <lineage>
        <taxon>Bacteria</taxon>
        <taxon>Bacillati</taxon>
        <taxon>Bacillota</taxon>
        <taxon>Bacilli</taxon>
        <taxon>Lactobacillales</taxon>
        <taxon>Enterococcaceae</taxon>
        <taxon>Enterococcus</taxon>
    </lineage>
</organism>
<evidence type="ECO:0000313" key="5">
    <source>
        <dbReference type="Proteomes" id="UP000013840"/>
    </source>
</evidence>
<feature type="transmembrane region" description="Helical" evidence="2">
    <location>
        <begin position="86"/>
        <end position="104"/>
    </location>
</feature>
<dbReference type="RefSeq" id="WP_010771512.1">
    <property type="nucleotide sequence ID" value="NZ_KB946333.1"/>
</dbReference>
<reference evidence="4 5" key="1">
    <citation type="submission" date="2013-02" db="EMBL/GenBank/DDBJ databases">
        <title>The Genome Sequence of Enterococcus caccae BAA-1240.</title>
        <authorList>
            <consortium name="The Broad Institute Genome Sequencing Platform"/>
            <consortium name="The Broad Institute Genome Sequencing Center for Infectious Disease"/>
            <person name="Earl A.M."/>
            <person name="Gilmore M.S."/>
            <person name="Lebreton F."/>
            <person name="Walker B."/>
            <person name="Young S.K."/>
            <person name="Zeng Q."/>
            <person name="Gargeya S."/>
            <person name="Fitzgerald M."/>
            <person name="Haas B."/>
            <person name="Abouelleil A."/>
            <person name="Alvarado L."/>
            <person name="Arachchi H.M."/>
            <person name="Berlin A.M."/>
            <person name="Chapman S.B."/>
            <person name="Dewar J."/>
            <person name="Goldberg J."/>
            <person name="Griggs A."/>
            <person name="Gujja S."/>
            <person name="Hansen M."/>
            <person name="Howarth C."/>
            <person name="Imamovic A."/>
            <person name="Larimer J."/>
            <person name="McCowan C."/>
            <person name="Murphy C."/>
            <person name="Neiman D."/>
            <person name="Pearson M."/>
            <person name="Priest M."/>
            <person name="Roberts A."/>
            <person name="Saif S."/>
            <person name="Shea T."/>
            <person name="Sisk P."/>
            <person name="Sykes S."/>
            <person name="Wortman J."/>
            <person name="Nusbaum C."/>
            <person name="Birren B."/>
        </authorList>
    </citation>
    <scope>NUCLEOTIDE SEQUENCE [LARGE SCALE GENOMIC DNA]</scope>
    <source>
        <strain evidence="4 5">ATCC BAA-1240</strain>
    </source>
</reference>
<dbReference type="EMBL" id="AJAU01000016">
    <property type="protein sequence ID" value="EOL46407.1"/>
    <property type="molecule type" value="Genomic_DNA"/>
</dbReference>
<comment type="caution">
    <text evidence="4">The sequence shown here is derived from an EMBL/GenBank/DDBJ whole genome shotgun (WGS) entry which is preliminary data.</text>
</comment>
<accession>R3WG34</accession>
<dbReference type="eggNOG" id="ENOG5032HTI">
    <property type="taxonomic scope" value="Bacteria"/>
</dbReference>
<evidence type="ECO:0008006" key="6">
    <source>
        <dbReference type="Google" id="ProtNLM"/>
    </source>
</evidence>
<evidence type="ECO:0000256" key="1">
    <source>
        <dbReference type="SAM" id="MobiDB-lite"/>
    </source>
</evidence>
<dbReference type="OrthoDB" id="2186833at2"/>
<dbReference type="STRING" id="317735.RU98_GL002503"/>
<sequence length="114" mass="12446">MNRGLKKISMKRLLLLIIVFGFTSVFAPTASANQLGEGDVGITFKKTEDDTPPPPQPHDNTPTADDDQPINKRVRLPNTGEVVKQLTFLVSGMILIVISFAIVLDKQIKASSDL</sequence>
<protein>
    <recommendedName>
        <fullName evidence="6">LPXTG-domain-containing protein cell wall anchor domain</fullName>
    </recommendedName>
</protein>